<feature type="transmembrane region" description="Helical" evidence="5">
    <location>
        <begin position="214"/>
        <end position="231"/>
    </location>
</feature>
<keyword evidence="9" id="KW-1185">Reference proteome</keyword>
<organism evidence="8 9">
    <name type="scientific">Aphanomyces stellatus</name>
    <dbReference type="NCBI Taxonomy" id="120398"/>
    <lineage>
        <taxon>Eukaryota</taxon>
        <taxon>Sar</taxon>
        <taxon>Stramenopiles</taxon>
        <taxon>Oomycota</taxon>
        <taxon>Saprolegniomycetes</taxon>
        <taxon>Saprolegniales</taxon>
        <taxon>Verrucalvaceae</taxon>
        <taxon>Aphanomyces</taxon>
    </lineage>
</organism>
<evidence type="ECO:0000256" key="1">
    <source>
        <dbReference type="ARBA" id="ARBA00004370"/>
    </source>
</evidence>
<accession>A0A485K6S3</accession>
<dbReference type="PANTHER" id="PTHR16189:SF13">
    <property type="entry name" value="AMINO ACID TRANSPORTER TRANSMEMBRANE DOMAIN-CONTAINING PROTEIN"/>
    <property type="match status" value="1"/>
</dbReference>
<dbReference type="AlphaFoldDB" id="A0A485K6S3"/>
<feature type="transmembrane region" description="Helical" evidence="5">
    <location>
        <begin position="472"/>
        <end position="491"/>
    </location>
</feature>
<evidence type="ECO:0000256" key="5">
    <source>
        <dbReference type="SAM" id="Phobius"/>
    </source>
</evidence>
<dbReference type="PANTHER" id="PTHR16189">
    <property type="entry name" value="TRANSMEMBRANE PROTEIN 104-RELATED"/>
    <property type="match status" value="1"/>
</dbReference>
<dbReference type="GO" id="GO:0016020">
    <property type="term" value="C:membrane"/>
    <property type="evidence" value="ECO:0007669"/>
    <property type="project" value="UniProtKB-SubCell"/>
</dbReference>
<feature type="transmembrane region" description="Helical" evidence="5">
    <location>
        <begin position="146"/>
        <end position="165"/>
    </location>
</feature>
<dbReference type="Pfam" id="PF01490">
    <property type="entry name" value="Aa_trans"/>
    <property type="match status" value="1"/>
</dbReference>
<reference evidence="8 9" key="1">
    <citation type="submission" date="2019-03" db="EMBL/GenBank/DDBJ databases">
        <authorList>
            <person name="Gaulin E."/>
            <person name="Dumas B."/>
        </authorList>
    </citation>
    <scope>NUCLEOTIDE SEQUENCE [LARGE SCALE GENOMIC DNA]</scope>
    <source>
        <strain evidence="8">CBS 568.67</strain>
    </source>
</reference>
<keyword evidence="2 5" id="KW-0812">Transmembrane</keyword>
<feature type="transmembrane region" description="Helical" evidence="5">
    <location>
        <begin position="419"/>
        <end position="438"/>
    </location>
</feature>
<protein>
    <submittedName>
        <fullName evidence="8">Aste57867_449 protein</fullName>
    </submittedName>
</protein>
<feature type="domain" description="Amino acid transporter transmembrane" evidence="6">
    <location>
        <begin position="30"/>
        <end position="441"/>
    </location>
</feature>
<keyword evidence="4 5" id="KW-0472">Membrane</keyword>
<evidence type="ECO:0000256" key="4">
    <source>
        <dbReference type="ARBA" id="ARBA00023136"/>
    </source>
</evidence>
<feature type="transmembrane region" description="Helical" evidence="5">
    <location>
        <begin position="291"/>
        <end position="314"/>
    </location>
</feature>
<evidence type="ECO:0000313" key="9">
    <source>
        <dbReference type="Proteomes" id="UP000332933"/>
    </source>
</evidence>
<evidence type="ECO:0000259" key="6">
    <source>
        <dbReference type="Pfam" id="PF01490"/>
    </source>
</evidence>
<evidence type="ECO:0000256" key="2">
    <source>
        <dbReference type="ARBA" id="ARBA00022692"/>
    </source>
</evidence>
<reference evidence="7" key="2">
    <citation type="submission" date="2019-06" db="EMBL/GenBank/DDBJ databases">
        <title>Genomics analysis of Aphanomyces spp. identifies a new class of oomycete effector associated with host adaptation.</title>
        <authorList>
            <person name="Gaulin E."/>
        </authorList>
    </citation>
    <scope>NUCLEOTIDE SEQUENCE</scope>
    <source>
        <strain evidence="7">CBS 578.67</strain>
    </source>
</reference>
<dbReference type="Proteomes" id="UP000332933">
    <property type="component" value="Unassembled WGS sequence"/>
</dbReference>
<proteinExistence type="predicted"/>
<evidence type="ECO:0000313" key="8">
    <source>
        <dbReference type="EMBL" id="VFT77674.1"/>
    </source>
</evidence>
<dbReference type="EMBL" id="VJMH01000022">
    <property type="protein sequence ID" value="KAF0720262.1"/>
    <property type="molecule type" value="Genomic_DNA"/>
</dbReference>
<feature type="transmembrane region" description="Helical" evidence="5">
    <location>
        <begin position="28"/>
        <end position="52"/>
    </location>
</feature>
<feature type="transmembrane region" description="Helical" evidence="5">
    <location>
        <begin position="251"/>
        <end position="270"/>
    </location>
</feature>
<evidence type="ECO:0000256" key="3">
    <source>
        <dbReference type="ARBA" id="ARBA00022989"/>
    </source>
</evidence>
<name>A0A485K6S3_9STRA</name>
<dbReference type="EMBL" id="CAADRA010000022">
    <property type="protein sequence ID" value="VFT77674.1"/>
    <property type="molecule type" value="Genomic_DNA"/>
</dbReference>
<dbReference type="InterPro" id="IPR013057">
    <property type="entry name" value="AA_transpt_TM"/>
</dbReference>
<keyword evidence="3 5" id="KW-1133">Transmembrane helix</keyword>
<gene>
    <name evidence="8" type="primary">Aste57867_449</name>
    <name evidence="7" type="ORF">As57867_000448</name>
    <name evidence="8" type="ORF">ASTE57867_449</name>
</gene>
<feature type="transmembrane region" description="Helical" evidence="5">
    <location>
        <begin position="349"/>
        <end position="377"/>
    </location>
</feature>
<evidence type="ECO:0000313" key="7">
    <source>
        <dbReference type="EMBL" id="KAF0720262.1"/>
    </source>
</evidence>
<sequence>MDMRLLKGGSSVQAFDYSNANNMGVRPYGVLITLAMILNTLIGTGCFGLPYAFASAGIGLTSTLLLLGTLGSLVTVNYTLEAMARAEGILAAKSSSPTNSSQTTSIPTHCLTYRRINFSSIGKIFAGSVGYNVVQVSLLLYSFGSLWSYASIFASSTASMFFTYALHDSCDVYSTAASAACVHSYYVSMVLFSALVVAFVLMDMGEQASIQKFLTIYRILALFLMVLTMAIKLSSDGWNVVQARLETRGAWGFNAHHFALAFGATILALNCHHNMPDLMQPLSSKGLAREVAFAGMAISCVFYFLVGVLGALAFDTVNPLASLMWSDFSGCGNGWTACPTGAPTWLGSLVHIVVIMFPVVNVVSTYPIAGVTVGANILTSLPKSITAPLGPAASVRVARMLATIPPLVMAALFKKLDAIFTIAGLFGFAIGLVVPCWFQVIGIKYCRRHFGPTDDAAATPYSLPCLSSIETASVMLVLMLATTCVAVLSIIY</sequence>
<comment type="subcellular location">
    <subcellularLocation>
        <location evidence="1">Membrane</location>
    </subcellularLocation>
</comment>
<dbReference type="OrthoDB" id="294541at2759"/>
<feature type="transmembrane region" description="Helical" evidence="5">
    <location>
        <begin position="58"/>
        <end position="80"/>
    </location>
</feature>
<feature type="transmembrane region" description="Helical" evidence="5">
    <location>
        <begin position="185"/>
        <end position="202"/>
    </location>
</feature>